<keyword evidence="2" id="KW-0378">Hydrolase</keyword>
<dbReference type="Gene3D" id="3.40.50.1820">
    <property type="entry name" value="alpha/beta hydrolase"/>
    <property type="match status" value="1"/>
</dbReference>
<dbReference type="InterPro" id="IPR010126">
    <property type="entry name" value="Esterase_phb"/>
</dbReference>
<dbReference type="InterPro" id="IPR050955">
    <property type="entry name" value="Plant_Biomass_Hydrol_Est"/>
</dbReference>
<keyword evidence="1" id="KW-0732">Signal</keyword>
<dbReference type="PANTHER" id="PTHR43037">
    <property type="entry name" value="UNNAMED PRODUCT-RELATED"/>
    <property type="match status" value="1"/>
</dbReference>
<comment type="caution">
    <text evidence="3">The sequence shown here is derived from an EMBL/GenBank/DDBJ whole genome shotgun (WGS) entry which is preliminary data.</text>
</comment>
<dbReference type="GO" id="GO:0016787">
    <property type="term" value="F:hydrolase activity"/>
    <property type="evidence" value="ECO:0007669"/>
    <property type="project" value="UniProtKB-KW"/>
</dbReference>
<evidence type="ECO:0000256" key="1">
    <source>
        <dbReference type="ARBA" id="ARBA00022729"/>
    </source>
</evidence>
<reference evidence="3 4" key="1">
    <citation type="submission" date="2018-05" db="EMBL/GenBank/DDBJ databases">
        <title>Rhodoferax soyangensis sp.nov., isolated from an oligotrophic freshwater lake.</title>
        <authorList>
            <person name="Park M."/>
        </authorList>
    </citation>
    <scope>NUCLEOTIDE SEQUENCE [LARGE SCALE GENOMIC DNA]</scope>
    <source>
        <strain evidence="3 4">IMCC26218</strain>
    </source>
</reference>
<dbReference type="EMBL" id="QFZK01000003">
    <property type="protein sequence ID" value="RFO97579.1"/>
    <property type="molecule type" value="Genomic_DNA"/>
</dbReference>
<dbReference type="SUPFAM" id="SSF53474">
    <property type="entry name" value="alpha/beta-Hydrolases"/>
    <property type="match status" value="1"/>
</dbReference>
<sequence>MRLLRPLSSRSLKRTLAAATRTAVRAAAKAITQALHIPKRAAAKKVLVKKPLRAPARKNPVLVSGIAGGLRYRLFVPADMRRGERLPLMVMLHGCTQDAQALATSTRMNQLATRERFVVLYPEQDRLSNLQGCWNWFQTNTGKAQLEADAIVLAIDHICRTQAIDPERIALAGLSAGAGMAALVATRHPQRLRAVAMHSGIAPGLAHSTASALGAMRGLHIAEPLAALAADQHLPALLVIQGGSDPIVAPVNGAKAAQLWATHEDATPGRPRTLQRGARYPVTVTDFFTRGRLVSTLCEIDGLGHAWSGGAASQAYSDPKGPDASRMIWAFAARQFALPAAPGALPLRQAA</sequence>
<evidence type="ECO:0000256" key="2">
    <source>
        <dbReference type="ARBA" id="ARBA00022801"/>
    </source>
</evidence>
<dbReference type="RefSeq" id="WP_117175388.1">
    <property type="nucleotide sequence ID" value="NZ_QFZK01000003.1"/>
</dbReference>
<dbReference type="InterPro" id="IPR029058">
    <property type="entry name" value="AB_hydrolase_fold"/>
</dbReference>
<dbReference type="Proteomes" id="UP000260665">
    <property type="component" value="Unassembled WGS sequence"/>
</dbReference>
<dbReference type="PANTHER" id="PTHR43037:SF1">
    <property type="entry name" value="BLL1128 PROTEIN"/>
    <property type="match status" value="1"/>
</dbReference>
<protein>
    <submittedName>
        <fullName evidence="3">Phospholipase</fullName>
    </submittedName>
</protein>
<evidence type="ECO:0000313" key="3">
    <source>
        <dbReference type="EMBL" id="RFO97579.1"/>
    </source>
</evidence>
<evidence type="ECO:0000313" key="4">
    <source>
        <dbReference type="Proteomes" id="UP000260665"/>
    </source>
</evidence>
<dbReference type="Pfam" id="PF10503">
    <property type="entry name" value="Esterase_PHB"/>
    <property type="match status" value="1"/>
</dbReference>
<organism evidence="3 4">
    <name type="scientific">Rhodoferax lacus</name>
    <dbReference type="NCBI Taxonomy" id="2184758"/>
    <lineage>
        <taxon>Bacteria</taxon>
        <taxon>Pseudomonadati</taxon>
        <taxon>Pseudomonadota</taxon>
        <taxon>Betaproteobacteria</taxon>
        <taxon>Burkholderiales</taxon>
        <taxon>Comamonadaceae</taxon>
        <taxon>Rhodoferax</taxon>
    </lineage>
</organism>
<dbReference type="GO" id="GO:0005576">
    <property type="term" value="C:extracellular region"/>
    <property type="evidence" value="ECO:0007669"/>
    <property type="project" value="InterPro"/>
</dbReference>
<accession>A0A3E1RDY5</accession>
<dbReference type="NCBIfam" id="TIGR01840">
    <property type="entry name" value="esterase_phb"/>
    <property type="match status" value="1"/>
</dbReference>
<name>A0A3E1RDY5_9BURK</name>
<dbReference type="OrthoDB" id="9767239at2"/>
<gene>
    <name evidence="3" type="ORF">DIC66_06860</name>
</gene>
<dbReference type="AlphaFoldDB" id="A0A3E1RDY5"/>
<keyword evidence="4" id="KW-1185">Reference proteome</keyword>
<proteinExistence type="predicted"/>